<evidence type="ECO:0000259" key="2">
    <source>
        <dbReference type="PROSITE" id="PS51371"/>
    </source>
</evidence>
<gene>
    <name evidence="3" type="ORF">EAH69_06895</name>
</gene>
<dbReference type="Gene3D" id="3.10.580.10">
    <property type="entry name" value="CBS-domain"/>
    <property type="match status" value="1"/>
</dbReference>
<name>A0A3L9MBS3_9FLAO</name>
<keyword evidence="4" id="KW-1185">Reference proteome</keyword>
<evidence type="ECO:0000256" key="1">
    <source>
        <dbReference type="PROSITE-ProRule" id="PRU00703"/>
    </source>
</evidence>
<evidence type="ECO:0000313" key="3">
    <source>
        <dbReference type="EMBL" id="RLZ10510.1"/>
    </source>
</evidence>
<dbReference type="AlphaFoldDB" id="A0A3L9MBS3"/>
<dbReference type="InterPro" id="IPR046342">
    <property type="entry name" value="CBS_dom_sf"/>
</dbReference>
<dbReference type="Pfam" id="PF00571">
    <property type="entry name" value="CBS"/>
    <property type="match status" value="1"/>
</dbReference>
<dbReference type="EMBL" id="RDOJ01000007">
    <property type="protein sequence ID" value="RLZ10510.1"/>
    <property type="molecule type" value="Genomic_DNA"/>
</dbReference>
<reference evidence="3 4" key="1">
    <citation type="submission" date="2018-10" db="EMBL/GenBank/DDBJ databases">
        <authorList>
            <person name="Chen X."/>
        </authorList>
    </citation>
    <scope>NUCLEOTIDE SEQUENCE [LARGE SCALE GENOMIC DNA]</scope>
    <source>
        <strain evidence="3 4">YIM 102668</strain>
    </source>
</reference>
<dbReference type="InterPro" id="IPR000644">
    <property type="entry name" value="CBS_dom"/>
</dbReference>
<keyword evidence="1" id="KW-0129">CBS domain</keyword>
<accession>A0A3L9MBS3</accession>
<evidence type="ECO:0000313" key="4">
    <source>
        <dbReference type="Proteomes" id="UP000275348"/>
    </source>
</evidence>
<proteinExistence type="predicted"/>
<protein>
    <submittedName>
        <fullName evidence="3">CBS domain-containing protein</fullName>
    </submittedName>
</protein>
<organism evidence="3 4">
    <name type="scientific">Faecalibacter macacae</name>
    <dbReference type="NCBI Taxonomy" id="1859289"/>
    <lineage>
        <taxon>Bacteria</taxon>
        <taxon>Pseudomonadati</taxon>
        <taxon>Bacteroidota</taxon>
        <taxon>Flavobacteriia</taxon>
        <taxon>Flavobacteriales</taxon>
        <taxon>Weeksellaceae</taxon>
        <taxon>Faecalibacter</taxon>
    </lineage>
</organism>
<dbReference type="PROSITE" id="PS51371">
    <property type="entry name" value="CBS"/>
    <property type="match status" value="1"/>
</dbReference>
<dbReference type="SUPFAM" id="SSF54631">
    <property type="entry name" value="CBS-domain pair"/>
    <property type="match status" value="1"/>
</dbReference>
<feature type="domain" description="CBS" evidence="2">
    <location>
        <begin position="64"/>
        <end position="125"/>
    </location>
</feature>
<sequence>MYVTAYLSKEIKPGKINYSPEHLLQMVQDMKLTHLPIFDGLDFVGNIAEEDLAELTFGDEDQDLLKDYTESFFLTEDHTLLDAIQLMYMNHTNVLPVITKENRYVGCVTQQTILEEMAKFPFISELAVSMVVSIASKDLSMSVITNIIESNNGKIFGLMLMDNTEDQSNVLVRFSSSNLLSIGETFERYGYQVVQKFYNDEKQELLQTRYAQLLKYMNT</sequence>
<dbReference type="OrthoDB" id="1523762at2"/>
<comment type="caution">
    <text evidence="3">The sequence shown here is derived from an EMBL/GenBank/DDBJ whole genome shotgun (WGS) entry which is preliminary data.</text>
</comment>
<dbReference type="Proteomes" id="UP000275348">
    <property type="component" value="Unassembled WGS sequence"/>
</dbReference>
<dbReference type="RefSeq" id="WP_121934456.1">
    <property type="nucleotide sequence ID" value="NZ_RDOJ01000007.1"/>
</dbReference>